<evidence type="ECO:0000313" key="3">
    <source>
        <dbReference type="Proteomes" id="UP000823619"/>
    </source>
</evidence>
<feature type="signal peptide" evidence="1">
    <location>
        <begin position="1"/>
        <end position="25"/>
    </location>
</feature>
<gene>
    <name evidence="2" type="ORF">IAC23_02415</name>
</gene>
<organism evidence="2 3">
    <name type="scientific">Candidatus Cryptobacteroides merdavium</name>
    <dbReference type="NCBI Taxonomy" id="2840769"/>
    <lineage>
        <taxon>Bacteria</taxon>
        <taxon>Pseudomonadati</taxon>
        <taxon>Bacteroidota</taxon>
        <taxon>Bacteroidia</taxon>
        <taxon>Bacteroidales</taxon>
        <taxon>Candidatus Cryptobacteroides</taxon>
    </lineage>
</organism>
<proteinExistence type="predicted"/>
<dbReference type="Proteomes" id="UP000823619">
    <property type="component" value="Unassembled WGS sequence"/>
</dbReference>
<name>A0A9D9ECR2_9BACT</name>
<evidence type="ECO:0000313" key="2">
    <source>
        <dbReference type="EMBL" id="MBO8444535.1"/>
    </source>
</evidence>
<reference evidence="2" key="2">
    <citation type="journal article" date="2021" name="PeerJ">
        <title>Extensive microbial diversity within the chicken gut microbiome revealed by metagenomics and culture.</title>
        <authorList>
            <person name="Gilroy R."/>
            <person name="Ravi A."/>
            <person name="Getino M."/>
            <person name="Pursley I."/>
            <person name="Horton D.L."/>
            <person name="Alikhan N.F."/>
            <person name="Baker D."/>
            <person name="Gharbi K."/>
            <person name="Hall N."/>
            <person name="Watson M."/>
            <person name="Adriaenssens E.M."/>
            <person name="Foster-Nyarko E."/>
            <person name="Jarju S."/>
            <person name="Secka A."/>
            <person name="Antonio M."/>
            <person name="Oren A."/>
            <person name="Chaudhuri R.R."/>
            <person name="La Ragione R."/>
            <person name="Hildebrand F."/>
            <person name="Pallen M.J."/>
        </authorList>
    </citation>
    <scope>NUCLEOTIDE SEQUENCE</scope>
    <source>
        <strain evidence="2">D5-748</strain>
    </source>
</reference>
<evidence type="ECO:0000256" key="1">
    <source>
        <dbReference type="SAM" id="SignalP"/>
    </source>
</evidence>
<comment type="caution">
    <text evidence="2">The sequence shown here is derived from an EMBL/GenBank/DDBJ whole genome shotgun (WGS) entry which is preliminary data.</text>
</comment>
<sequence>MEKNRIIACIAMLPLMAAFSLPAFSQSVYGTEEAGPVFPERDSTGAYIVPEGYALKDSIIYVPAPAADTLLAGKNIFMELPSRTKGDAADV</sequence>
<dbReference type="EMBL" id="JADIMO010000027">
    <property type="protein sequence ID" value="MBO8444535.1"/>
    <property type="molecule type" value="Genomic_DNA"/>
</dbReference>
<keyword evidence="1" id="KW-0732">Signal</keyword>
<accession>A0A9D9ECR2</accession>
<protein>
    <submittedName>
        <fullName evidence="2">Uncharacterized protein</fullName>
    </submittedName>
</protein>
<dbReference type="AlphaFoldDB" id="A0A9D9ECR2"/>
<feature type="non-terminal residue" evidence="2">
    <location>
        <position position="91"/>
    </location>
</feature>
<reference evidence="2" key="1">
    <citation type="submission" date="2020-10" db="EMBL/GenBank/DDBJ databases">
        <authorList>
            <person name="Gilroy R."/>
        </authorList>
    </citation>
    <scope>NUCLEOTIDE SEQUENCE</scope>
    <source>
        <strain evidence="2">D5-748</strain>
    </source>
</reference>
<feature type="chain" id="PRO_5038404952" evidence="1">
    <location>
        <begin position="26"/>
        <end position="91"/>
    </location>
</feature>